<dbReference type="AlphaFoldDB" id="A0A8J2KSY0"/>
<feature type="compositionally biased region" description="Polar residues" evidence="1">
    <location>
        <begin position="129"/>
        <end position="138"/>
    </location>
</feature>
<feature type="compositionally biased region" description="Polar residues" evidence="1">
    <location>
        <begin position="25"/>
        <end position="52"/>
    </location>
</feature>
<keyword evidence="2" id="KW-1133">Transmembrane helix</keyword>
<evidence type="ECO:0000313" key="3">
    <source>
        <dbReference type="EMBL" id="CAG7818957.1"/>
    </source>
</evidence>
<keyword evidence="2" id="KW-0472">Membrane</keyword>
<keyword evidence="2" id="KW-0812">Transmembrane</keyword>
<reference evidence="3" key="1">
    <citation type="submission" date="2021-06" db="EMBL/GenBank/DDBJ databases">
        <authorList>
            <person name="Hodson N. C."/>
            <person name="Mongue J. A."/>
            <person name="Jaron S. K."/>
        </authorList>
    </citation>
    <scope>NUCLEOTIDE SEQUENCE</scope>
</reference>
<evidence type="ECO:0000256" key="1">
    <source>
        <dbReference type="SAM" id="MobiDB-lite"/>
    </source>
</evidence>
<dbReference type="EMBL" id="CAJVCH010435071">
    <property type="protein sequence ID" value="CAG7818957.1"/>
    <property type="molecule type" value="Genomic_DNA"/>
</dbReference>
<proteinExistence type="predicted"/>
<dbReference type="Proteomes" id="UP000708208">
    <property type="component" value="Unassembled WGS sequence"/>
</dbReference>
<organism evidence="3 4">
    <name type="scientific">Allacma fusca</name>
    <dbReference type="NCBI Taxonomy" id="39272"/>
    <lineage>
        <taxon>Eukaryota</taxon>
        <taxon>Metazoa</taxon>
        <taxon>Ecdysozoa</taxon>
        <taxon>Arthropoda</taxon>
        <taxon>Hexapoda</taxon>
        <taxon>Collembola</taxon>
        <taxon>Symphypleona</taxon>
        <taxon>Sminthuridae</taxon>
        <taxon>Allacma</taxon>
    </lineage>
</organism>
<evidence type="ECO:0000256" key="2">
    <source>
        <dbReference type="SAM" id="Phobius"/>
    </source>
</evidence>
<name>A0A8J2KSY0_9HEXA</name>
<evidence type="ECO:0000313" key="4">
    <source>
        <dbReference type="Proteomes" id="UP000708208"/>
    </source>
</evidence>
<protein>
    <submittedName>
        <fullName evidence="3">Uncharacterized protein</fullName>
    </submittedName>
</protein>
<gene>
    <name evidence="3" type="ORF">AFUS01_LOCUS29434</name>
</gene>
<feature type="region of interest" description="Disordered" evidence="1">
    <location>
        <begin position="25"/>
        <end position="157"/>
    </location>
</feature>
<feature type="transmembrane region" description="Helical" evidence="2">
    <location>
        <begin position="393"/>
        <end position="416"/>
    </location>
</feature>
<sequence>MEKYREHYSGDVGYIHESYIAPLHSQGSLTQNGSNNPRSIHSSRNVGQSAQNGDHIDHHLEFDPMSPTGHQMDPQQPFARLTQNGHQIDPQDSFGPMTQNPQQLDPQLSYGSMSRNRHERPNHNLDPALTQNGHQIPQQGFDPVGQIGPQRSPPQREFYQGNDQDWGYPIISRPFVPYNITEPHGNNSDPMLKYDHITYYQNGGLNITHNPLGYDEIVGNCPVLVRELQEKMNGKFTTQNGSNDYMANGSGPIHFSVNGSGQNFTSAGSATCNFTANGNGPANFTGNGSGPKNGQKGSFYQAHTNGHGVLTSPPPNLIPAQLSDQDSNSDMQDNCALIEAFFCCHGDRENFDRENDDPVGQRVNGGTSGFTGRDGGAISNSDYLKSLWIHCRLPLLILLVSTLLIIFLFSGALIYFKCKRSNIS</sequence>
<comment type="caution">
    <text evidence="3">The sequence shown here is derived from an EMBL/GenBank/DDBJ whole genome shotgun (WGS) entry which is preliminary data.</text>
</comment>
<accession>A0A8J2KSY0</accession>
<feature type="compositionally biased region" description="Polar residues" evidence="1">
    <location>
        <begin position="96"/>
        <end position="114"/>
    </location>
</feature>
<keyword evidence="4" id="KW-1185">Reference proteome</keyword>